<evidence type="ECO:0000313" key="2">
    <source>
        <dbReference type="EMBL" id="HHQ50657.1"/>
    </source>
</evidence>
<comment type="caution">
    <text evidence="2">The sequence shown here is derived from an EMBL/GenBank/DDBJ whole genome shotgun (WGS) entry which is preliminary data.</text>
</comment>
<proteinExistence type="predicted"/>
<reference evidence="2" key="1">
    <citation type="journal article" date="2020" name="mSystems">
        <title>Genome- and Community-Level Interaction Insights into Carbon Utilization and Element Cycling Functions of Hydrothermarchaeota in Hydrothermal Sediment.</title>
        <authorList>
            <person name="Zhou Z."/>
            <person name="Liu Y."/>
            <person name="Xu W."/>
            <person name="Pan J."/>
            <person name="Luo Z.H."/>
            <person name="Li M."/>
        </authorList>
    </citation>
    <scope>NUCLEOTIDE SEQUENCE [LARGE SCALE GENOMIC DNA]</scope>
    <source>
        <strain evidence="2">SpSt-1105</strain>
    </source>
</reference>
<dbReference type="EMBL" id="DRYQ01000073">
    <property type="protein sequence ID" value="HHQ50657.1"/>
    <property type="molecule type" value="Genomic_DNA"/>
</dbReference>
<sequence length="204" mass="23228">MGKVQGFGWPGYTVIKTKKGVIRIPFLTFWDSGLGQHFYGLGCYLCSDHTNTPTDISLADPWTLPHELIRRLGGATLVVIRSEKGLEVFEGAVKAGYIRAVEVNPIYAIQYTTLLKLSKRVLGRNISDYMLSPGFTTITHELLYYVGRFLASRESLWSLLRLYHKTIRSFAFILAYALDYKLQTTWAKVNMYITLMQKKKLSST</sequence>
<evidence type="ECO:0000259" key="1">
    <source>
        <dbReference type="Pfam" id="PF04432"/>
    </source>
</evidence>
<accession>A0A7J3Z7L5</accession>
<gene>
    <name evidence="2" type="ORF">ENM66_04825</name>
</gene>
<organism evidence="2">
    <name type="scientific">Ignisphaera aggregans</name>
    <dbReference type="NCBI Taxonomy" id="334771"/>
    <lineage>
        <taxon>Archaea</taxon>
        <taxon>Thermoproteota</taxon>
        <taxon>Thermoprotei</taxon>
        <taxon>Desulfurococcales</taxon>
        <taxon>Desulfurococcaceae</taxon>
        <taxon>Ignisphaera</taxon>
    </lineage>
</organism>
<dbReference type="Pfam" id="PF04432">
    <property type="entry name" value="FrhB_FdhB_C"/>
    <property type="match status" value="1"/>
</dbReference>
<dbReference type="AlphaFoldDB" id="A0A7J3Z7L5"/>
<protein>
    <recommendedName>
        <fullName evidence="1">Coenzyme F420 hydrogenase/dehydrogenase beta subunit C-terminal domain-containing protein</fullName>
    </recommendedName>
</protein>
<feature type="domain" description="Coenzyme F420 hydrogenase/dehydrogenase beta subunit C-terminal" evidence="1">
    <location>
        <begin position="7"/>
        <end position="104"/>
    </location>
</feature>
<dbReference type="InterPro" id="IPR007525">
    <property type="entry name" value="FrhB_FdhB_C"/>
</dbReference>
<name>A0A7J3Z7L5_9CREN</name>